<dbReference type="SUPFAM" id="SSF51182">
    <property type="entry name" value="RmlC-like cupins"/>
    <property type="match status" value="1"/>
</dbReference>
<dbReference type="SUPFAM" id="SSF46689">
    <property type="entry name" value="Homeodomain-like"/>
    <property type="match status" value="2"/>
</dbReference>
<feature type="domain" description="HTH araC/xylS-type" evidence="7">
    <location>
        <begin position="150"/>
        <end position="247"/>
    </location>
</feature>
<evidence type="ECO:0000313" key="8">
    <source>
        <dbReference type="EMBL" id="GCD40263.1"/>
    </source>
</evidence>
<dbReference type="InterPro" id="IPR018060">
    <property type="entry name" value="HTH_AraC"/>
</dbReference>
<evidence type="ECO:0000256" key="1">
    <source>
        <dbReference type="ARBA" id="ARBA00022491"/>
    </source>
</evidence>
<dbReference type="Gene3D" id="1.10.10.60">
    <property type="entry name" value="Homeodomain-like"/>
    <property type="match status" value="1"/>
</dbReference>
<evidence type="ECO:0000256" key="6">
    <source>
        <dbReference type="ARBA" id="ARBA00079449"/>
    </source>
</evidence>
<gene>
    <name evidence="8" type="ORF">OEIGOIKO_08120</name>
</gene>
<evidence type="ECO:0000313" key="9">
    <source>
        <dbReference type="Proteomes" id="UP000287830"/>
    </source>
</evidence>
<dbReference type="InterPro" id="IPR009057">
    <property type="entry name" value="Homeodomain-like_sf"/>
</dbReference>
<evidence type="ECO:0000256" key="4">
    <source>
        <dbReference type="ARBA" id="ARBA00023163"/>
    </source>
</evidence>
<dbReference type="RefSeq" id="WP_125048996.1">
    <property type="nucleotide sequence ID" value="NZ_BHZC01000001.1"/>
</dbReference>
<dbReference type="Gene3D" id="2.60.120.10">
    <property type="entry name" value="Jelly Rolls"/>
    <property type="match status" value="1"/>
</dbReference>
<keyword evidence="1" id="KW-0678">Repressor</keyword>
<reference evidence="8 9" key="1">
    <citation type="submission" date="2018-11" db="EMBL/GenBank/DDBJ databases">
        <title>Whole genome sequence of Streptomyces chrestomyceticus NBRC 13444(T).</title>
        <authorList>
            <person name="Komaki H."/>
            <person name="Tamura T."/>
        </authorList>
    </citation>
    <scope>NUCLEOTIDE SEQUENCE [LARGE SCALE GENOMIC DNA]</scope>
    <source>
        <strain evidence="8 9">NBRC 13444</strain>
    </source>
</reference>
<name>A0A7U9L4W3_9ACTN</name>
<dbReference type="PANTHER" id="PTHR11019:SF199">
    <property type="entry name" value="HTH-TYPE TRANSCRIPTIONAL REGULATOR NIMR"/>
    <property type="match status" value="1"/>
</dbReference>
<evidence type="ECO:0000256" key="5">
    <source>
        <dbReference type="ARBA" id="ARBA00074140"/>
    </source>
</evidence>
<comment type="caution">
    <text evidence="8">The sequence shown here is derived from an EMBL/GenBank/DDBJ whole genome shotgun (WGS) entry which is preliminary data.</text>
</comment>
<dbReference type="OrthoDB" id="2039152at2"/>
<keyword evidence="3" id="KW-0238">DNA-binding</keyword>
<protein>
    <recommendedName>
        <fullName evidence="5">HTH-type transcriptional regulator RipA</fullName>
    </recommendedName>
    <alternativeName>
        <fullName evidence="6">Repressor of iron proteins A</fullName>
    </alternativeName>
</protein>
<proteinExistence type="predicted"/>
<dbReference type="PROSITE" id="PS01124">
    <property type="entry name" value="HTH_ARAC_FAMILY_2"/>
    <property type="match status" value="1"/>
</dbReference>
<dbReference type="GeneID" id="95626733"/>
<dbReference type="InterPro" id="IPR011051">
    <property type="entry name" value="RmlC_Cupin_sf"/>
</dbReference>
<dbReference type="GO" id="GO:0003700">
    <property type="term" value="F:DNA-binding transcription factor activity"/>
    <property type="evidence" value="ECO:0007669"/>
    <property type="project" value="InterPro"/>
</dbReference>
<sequence>MSENTPSGTRQAITRNDHVAGQTIGRHRHPFHQLIYVSTGVLAVRTEAASWVTSSARAMWTPADTWHEHRVYGISRVHTYGFPPDDAPLPASTPMVVSVDPLLRELLIAGSEPGLAPPEAQRLLAVVHDRLRRSHVQPLTLPTAQDPRLVRACSLVAENLARPRTVKWLARRSGVSERTLSRLFRNEFGMTYPQWRTITRVFHAMILLAEGRSVTESGRSCGWATTSAFIDTFTRTVGQTPGSYRATARGTADWQRAPEPPWWPSTSGCDRRC</sequence>
<dbReference type="Pfam" id="PF12833">
    <property type="entry name" value="HTH_18"/>
    <property type="match status" value="1"/>
</dbReference>
<evidence type="ECO:0000256" key="3">
    <source>
        <dbReference type="ARBA" id="ARBA00023125"/>
    </source>
</evidence>
<dbReference type="Pfam" id="PF02311">
    <property type="entry name" value="AraC_binding"/>
    <property type="match status" value="1"/>
</dbReference>
<dbReference type="PANTHER" id="PTHR11019">
    <property type="entry name" value="HTH-TYPE TRANSCRIPTIONAL REGULATOR NIMR"/>
    <property type="match status" value="1"/>
</dbReference>
<accession>A0A7U9L4W3</accession>
<dbReference type="FunFam" id="1.10.10.60:FF:000132">
    <property type="entry name" value="AraC family transcriptional regulator"/>
    <property type="match status" value="1"/>
</dbReference>
<dbReference type="EMBL" id="BHZC01000001">
    <property type="protein sequence ID" value="GCD40263.1"/>
    <property type="molecule type" value="Genomic_DNA"/>
</dbReference>
<organism evidence="8 9">
    <name type="scientific">Streptomyces chrestomyceticus JCM 4735</name>
    <dbReference type="NCBI Taxonomy" id="1306181"/>
    <lineage>
        <taxon>Bacteria</taxon>
        <taxon>Bacillati</taxon>
        <taxon>Actinomycetota</taxon>
        <taxon>Actinomycetes</taxon>
        <taxon>Kitasatosporales</taxon>
        <taxon>Streptomycetaceae</taxon>
        <taxon>Streptomyces</taxon>
    </lineage>
</organism>
<dbReference type="GO" id="GO:0043565">
    <property type="term" value="F:sequence-specific DNA binding"/>
    <property type="evidence" value="ECO:0007669"/>
    <property type="project" value="InterPro"/>
</dbReference>
<dbReference type="CDD" id="cd06124">
    <property type="entry name" value="cupin_NimR-like_N"/>
    <property type="match status" value="1"/>
</dbReference>
<keyword evidence="2" id="KW-0805">Transcription regulation</keyword>
<evidence type="ECO:0000256" key="2">
    <source>
        <dbReference type="ARBA" id="ARBA00023015"/>
    </source>
</evidence>
<keyword evidence="4" id="KW-0804">Transcription</keyword>
<dbReference type="SMART" id="SM00342">
    <property type="entry name" value="HTH_ARAC"/>
    <property type="match status" value="1"/>
</dbReference>
<dbReference type="AlphaFoldDB" id="A0A7U9L4W3"/>
<evidence type="ECO:0000259" key="7">
    <source>
        <dbReference type="PROSITE" id="PS01124"/>
    </source>
</evidence>
<dbReference type="InterPro" id="IPR014710">
    <property type="entry name" value="RmlC-like_jellyroll"/>
</dbReference>
<dbReference type="Proteomes" id="UP000287830">
    <property type="component" value="Unassembled WGS sequence"/>
</dbReference>
<dbReference type="InterPro" id="IPR003313">
    <property type="entry name" value="AraC-bd"/>
</dbReference>